<protein>
    <submittedName>
        <fullName evidence="1">Uncharacterized protein</fullName>
    </submittedName>
</protein>
<comment type="caution">
    <text evidence="1">The sequence shown here is derived from an EMBL/GenBank/DDBJ whole genome shotgun (WGS) entry which is preliminary data.</text>
</comment>
<sequence>MLKHEDVAEALRTWARRHVGWCAGPEDVVEEFRAVTLRWEDDASLVEVTFLSEERRVEIHLRDRRHITGGMYDLPWAGRPEPLLQLLDRWGVPTPETFGDFLAGLVSAFDEVYAVQDGPLVRVDAEYLAGLSADRGSEGERIDWDRLGHEDRLAKIGRALELDRPLPEGRSRRPGRPDVRVLHSVVDPHLNRVAWVQRHVFPPDRDGGESWVAVWLRAAGDGLADVPEVQGWVYFDEPGQHISVSLVDDHADQVHEVPYLDFLGDAVLAVVDKGHTQLCRLTLRAPGLYGVRVDRVALGGPAVVADHGEAWIDPVLCYLSSSIDDTELLMYSLELPGAVPGVPLPVPAPSDPDTVVQQLHTHGGDRVRWVERICHGDGHSGNGRPYGRSVLLRLPSAKQRGYPADPEPLWDRLRAALDGPNTPVDGPDIMIGAVARPFWDGSGPAMPAGPNRPQRIARGPWWFPVAWYRFLAGPADQGGADRPAEAAAWLHWLDRLAAGAGEACDRGWAPHWDREEGIERFARTHLRRQARSLAAACRAGGSLPLLGDYRGELQGTLPVTAYPPGFARAWRRLPDRFRPA</sequence>
<organism evidence="1 2">
    <name type="scientific">Actinomadura viridis</name>
    <dbReference type="NCBI Taxonomy" id="58110"/>
    <lineage>
        <taxon>Bacteria</taxon>
        <taxon>Bacillati</taxon>
        <taxon>Actinomycetota</taxon>
        <taxon>Actinomycetes</taxon>
        <taxon>Streptosporangiales</taxon>
        <taxon>Thermomonosporaceae</taxon>
        <taxon>Actinomadura</taxon>
    </lineage>
</organism>
<dbReference type="RefSeq" id="WP_197014529.1">
    <property type="nucleotide sequence ID" value="NZ_BAABES010000012.1"/>
</dbReference>
<keyword evidence="2" id="KW-1185">Reference proteome</keyword>
<dbReference type="Proteomes" id="UP000614047">
    <property type="component" value="Unassembled WGS sequence"/>
</dbReference>
<proteinExistence type="predicted"/>
<name>A0A931DMN0_9ACTN</name>
<evidence type="ECO:0000313" key="2">
    <source>
        <dbReference type="Proteomes" id="UP000614047"/>
    </source>
</evidence>
<dbReference type="EMBL" id="JADOUA010000001">
    <property type="protein sequence ID" value="MBG6092332.1"/>
    <property type="molecule type" value="Genomic_DNA"/>
</dbReference>
<reference evidence="1" key="1">
    <citation type="submission" date="2020-11" db="EMBL/GenBank/DDBJ databases">
        <title>Sequencing the genomes of 1000 actinobacteria strains.</title>
        <authorList>
            <person name="Klenk H.-P."/>
        </authorList>
    </citation>
    <scope>NUCLEOTIDE SEQUENCE</scope>
    <source>
        <strain evidence="1">DSM 43175</strain>
    </source>
</reference>
<dbReference type="AlphaFoldDB" id="A0A931DMN0"/>
<gene>
    <name evidence="1" type="ORF">IW256_006445</name>
</gene>
<accession>A0A931DMN0</accession>
<evidence type="ECO:0000313" key="1">
    <source>
        <dbReference type="EMBL" id="MBG6092332.1"/>
    </source>
</evidence>